<dbReference type="Proteomes" id="UP000639516">
    <property type="component" value="Unassembled WGS sequence"/>
</dbReference>
<proteinExistence type="predicted"/>
<dbReference type="Pfam" id="PF13531">
    <property type="entry name" value="SBP_bac_11"/>
    <property type="match status" value="1"/>
</dbReference>
<comment type="caution">
    <text evidence="1">The sequence shown here is derived from an EMBL/GenBank/DDBJ whole genome shotgun (WGS) entry which is preliminary data.</text>
</comment>
<name>A0ABR7UHG6_9BRAD</name>
<protein>
    <submittedName>
        <fullName evidence="1">Substrate-binding domain-containing protein</fullName>
    </submittedName>
</protein>
<dbReference type="Gene3D" id="3.40.190.10">
    <property type="entry name" value="Periplasmic binding protein-like II"/>
    <property type="match status" value="2"/>
</dbReference>
<organism evidence="1 2">
    <name type="scientific">Bradyrhizobium campsiandrae</name>
    <dbReference type="NCBI Taxonomy" id="1729892"/>
    <lineage>
        <taxon>Bacteria</taxon>
        <taxon>Pseudomonadati</taxon>
        <taxon>Pseudomonadota</taxon>
        <taxon>Alphaproteobacteria</taxon>
        <taxon>Hyphomicrobiales</taxon>
        <taxon>Nitrobacteraceae</taxon>
        <taxon>Bradyrhizobium</taxon>
    </lineage>
</organism>
<reference evidence="1 2" key="1">
    <citation type="journal article" date="2020" name="Arch. Microbiol.">
        <title>Bradyrhizobium campsiandrae sp. nov., a nitrogen-fixing bacterial strain isolated from a native leguminous tree from the Amazon adapted to flooded conditions.</title>
        <authorList>
            <person name="Cabral Michel D."/>
            <person name="Martins da Costa E."/>
            <person name="Azarias Guimaraes A."/>
            <person name="Soares de Carvalho T."/>
            <person name="Santos de Castro Caputo P."/>
            <person name="Willems A."/>
            <person name="de Souza Moreira F.M."/>
        </authorList>
    </citation>
    <scope>NUCLEOTIDE SEQUENCE [LARGE SCALE GENOMIC DNA]</scope>
    <source>
        <strain evidence="2">INPA 384B</strain>
    </source>
</reference>
<dbReference type="PANTHER" id="PTHR30632">
    <property type="entry name" value="MOLYBDATE-BINDING PERIPLASMIC PROTEIN"/>
    <property type="match status" value="1"/>
</dbReference>
<dbReference type="RefSeq" id="WP_188107046.1">
    <property type="nucleotide sequence ID" value="NZ_JAANIH010000069.1"/>
</dbReference>
<keyword evidence="2" id="KW-1185">Reference proteome</keyword>
<sequence>MAAQVTGISSMATRQILTELCDAYRKKTGQTVAIESVGGVDATKRVRAGEAFDIIVLADDALKQLEAEGFLKAGSRAGFANSATAVAIRAGAERPDLSNEASLKAAVLAAKSIGYSTGPSGTHVLNLLKNWGIEQVVAERLVKASPGIPVGSLVARGEAELGFQQLSEFLDVPGIEIAGPLPSEVQSVTLFACGVCAQAANEAGARELVTYLTSRDAEAPKRRHGMEPA</sequence>
<dbReference type="EMBL" id="JAATTO010000068">
    <property type="protein sequence ID" value="MBC9983380.1"/>
    <property type="molecule type" value="Genomic_DNA"/>
</dbReference>
<gene>
    <name evidence="1" type="ORF">HA482_34880</name>
</gene>
<dbReference type="PANTHER" id="PTHR30632:SF11">
    <property type="entry name" value="BLR4797 PROTEIN"/>
    <property type="match status" value="1"/>
</dbReference>
<dbReference type="SUPFAM" id="SSF53850">
    <property type="entry name" value="Periplasmic binding protein-like II"/>
    <property type="match status" value="1"/>
</dbReference>
<accession>A0ABR7UHG6</accession>
<evidence type="ECO:0000313" key="2">
    <source>
        <dbReference type="Proteomes" id="UP000639516"/>
    </source>
</evidence>
<dbReference type="InterPro" id="IPR050682">
    <property type="entry name" value="ModA/WtpA"/>
</dbReference>
<evidence type="ECO:0000313" key="1">
    <source>
        <dbReference type="EMBL" id="MBC9983380.1"/>
    </source>
</evidence>